<dbReference type="KEGG" id="gai:IMCC3135_27520"/>
<dbReference type="InterPro" id="IPR036737">
    <property type="entry name" value="OmpA-like_sf"/>
</dbReference>
<reference evidence="5 6" key="1">
    <citation type="submission" date="2016-12" db="EMBL/GenBank/DDBJ databases">
        <authorList>
            <person name="Song W.-J."/>
            <person name="Kurnit D.M."/>
        </authorList>
    </citation>
    <scope>NUCLEOTIDE SEQUENCE [LARGE SCALE GENOMIC DNA]</scope>
    <source>
        <strain evidence="5 6">IMCC3135</strain>
    </source>
</reference>
<evidence type="ECO:0000256" key="3">
    <source>
        <dbReference type="SAM" id="SignalP"/>
    </source>
</evidence>
<name>A0A2Z2P0E1_9GAMM</name>
<dbReference type="SUPFAM" id="SSF56925">
    <property type="entry name" value="OMPA-like"/>
    <property type="match status" value="1"/>
</dbReference>
<gene>
    <name evidence="5" type="primary">oprF_8</name>
    <name evidence="5" type="ORF">IMCC3135_27520</name>
</gene>
<dbReference type="PANTHER" id="PTHR30329">
    <property type="entry name" value="STATOR ELEMENT OF FLAGELLAR MOTOR COMPLEX"/>
    <property type="match status" value="1"/>
</dbReference>
<evidence type="ECO:0000259" key="4">
    <source>
        <dbReference type="PROSITE" id="PS51123"/>
    </source>
</evidence>
<organism evidence="5 6">
    <name type="scientific">Granulosicoccus antarcticus IMCC3135</name>
    <dbReference type="NCBI Taxonomy" id="1192854"/>
    <lineage>
        <taxon>Bacteria</taxon>
        <taxon>Pseudomonadati</taxon>
        <taxon>Pseudomonadota</taxon>
        <taxon>Gammaproteobacteria</taxon>
        <taxon>Chromatiales</taxon>
        <taxon>Granulosicoccaceae</taxon>
        <taxon>Granulosicoccus</taxon>
    </lineage>
</organism>
<dbReference type="EMBL" id="CP018632">
    <property type="protein sequence ID" value="ASJ75558.1"/>
    <property type="molecule type" value="Genomic_DNA"/>
</dbReference>
<dbReference type="InterPro" id="IPR050330">
    <property type="entry name" value="Bact_OuterMem_StrucFunc"/>
</dbReference>
<dbReference type="PANTHER" id="PTHR30329:SF21">
    <property type="entry name" value="LIPOPROTEIN YIAD-RELATED"/>
    <property type="match status" value="1"/>
</dbReference>
<sequence>MSNSVSRHIACVVVLGISAFSASPLLAQQGKWYAGAGAGISRLTPDTDGSDFSLDKESSTAAGLYLGRDINDRLGIEIAYTDLGKAELSAGESIDYSALSLGGVLYVLGDTELAHRQDGWSGYVRFGLNKITNDSDVQLAEKDNTALWLGAGIQWPVGSSWGVRGELTSFDGDAQVAMASVYWRPGGLQSRTRNGSRATPAAVPRPAVVKPTVSKPEPELVPEPVPAAAPAAAPIQEAVVAGNNAPLSGPSVSSCAVPAAGEPLNSQGCALFSGVQQGVEFEGETTTLTAVGKTLLSRLAGSLNLYPELLVEIRVHTQTYTDPDRAQTLSRERAVAVARFLVAQGVAVKRLKARAFGSIQPRADNFTPGGRRLNNRVELRVL</sequence>
<dbReference type="SUPFAM" id="SSF103088">
    <property type="entry name" value="OmpA-like"/>
    <property type="match status" value="1"/>
</dbReference>
<keyword evidence="6" id="KW-1185">Reference proteome</keyword>
<dbReference type="PROSITE" id="PS51123">
    <property type="entry name" value="OMPA_2"/>
    <property type="match status" value="1"/>
</dbReference>
<dbReference type="AlphaFoldDB" id="A0A2Z2P0E1"/>
<dbReference type="RefSeq" id="WP_088920459.1">
    <property type="nucleotide sequence ID" value="NZ_CP018632.1"/>
</dbReference>
<dbReference type="Pfam" id="PF13505">
    <property type="entry name" value="OMP_b-brl"/>
    <property type="match status" value="1"/>
</dbReference>
<dbReference type="CDD" id="cd07185">
    <property type="entry name" value="OmpA_C-like"/>
    <property type="match status" value="1"/>
</dbReference>
<proteinExistence type="predicted"/>
<dbReference type="Gene3D" id="2.40.160.20">
    <property type="match status" value="1"/>
</dbReference>
<evidence type="ECO:0000313" key="6">
    <source>
        <dbReference type="Proteomes" id="UP000250079"/>
    </source>
</evidence>
<dbReference type="InterPro" id="IPR027385">
    <property type="entry name" value="Beta-barrel_OMP"/>
</dbReference>
<protein>
    <submittedName>
        <fullName evidence="5">Outer membrane porin F</fullName>
    </submittedName>
</protein>
<dbReference type="Gene3D" id="3.30.1330.60">
    <property type="entry name" value="OmpA-like domain"/>
    <property type="match status" value="1"/>
</dbReference>
<dbReference type="Proteomes" id="UP000250079">
    <property type="component" value="Chromosome"/>
</dbReference>
<keyword evidence="2" id="KW-0472">Membrane</keyword>
<dbReference type="InterPro" id="IPR006665">
    <property type="entry name" value="OmpA-like"/>
</dbReference>
<feature type="signal peptide" evidence="3">
    <location>
        <begin position="1"/>
        <end position="27"/>
    </location>
</feature>
<evidence type="ECO:0000313" key="5">
    <source>
        <dbReference type="EMBL" id="ASJ75558.1"/>
    </source>
</evidence>
<dbReference type="InterPro" id="IPR011250">
    <property type="entry name" value="OMP/PagP_B-barrel"/>
</dbReference>
<dbReference type="GO" id="GO:0016020">
    <property type="term" value="C:membrane"/>
    <property type="evidence" value="ECO:0007669"/>
    <property type="project" value="UniProtKB-UniRule"/>
</dbReference>
<accession>A0A2Z2P0E1</accession>
<keyword evidence="1 3" id="KW-0732">Signal</keyword>
<feature type="domain" description="OmpA-like" evidence="4">
    <location>
        <begin position="268"/>
        <end position="382"/>
    </location>
</feature>
<dbReference type="Pfam" id="PF00691">
    <property type="entry name" value="OmpA"/>
    <property type="match status" value="1"/>
</dbReference>
<feature type="chain" id="PRO_5016459098" evidence="3">
    <location>
        <begin position="28"/>
        <end position="382"/>
    </location>
</feature>
<dbReference type="OrthoDB" id="9805832at2"/>
<evidence type="ECO:0000256" key="1">
    <source>
        <dbReference type="ARBA" id="ARBA00022729"/>
    </source>
</evidence>
<evidence type="ECO:0000256" key="2">
    <source>
        <dbReference type="PROSITE-ProRule" id="PRU00473"/>
    </source>
</evidence>